<evidence type="ECO:0000313" key="2">
    <source>
        <dbReference type="EMBL" id="OBR65507.1"/>
    </source>
</evidence>
<evidence type="ECO:0000256" key="1">
    <source>
        <dbReference type="SAM" id="Phobius"/>
    </source>
</evidence>
<keyword evidence="3" id="KW-1185">Reference proteome</keyword>
<reference evidence="2 3" key="1">
    <citation type="submission" date="2016-05" db="EMBL/GenBank/DDBJ databases">
        <title>Paenibacillus oryzae. sp. nov., isolated from the rice root.</title>
        <authorList>
            <person name="Zhang J."/>
            <person name="Zhang X."/>
        </authorList>
    </citation>
    <scope>NUCLEOTIDE SEQUENCE [LARGE SCALE GENOMIC DNA]</scope>
    <source>
        <strain evidence="2 3">1DrF-4</strain>
    </source>
</reference>
<keyword evidence="1" id="KW-0812">Transmembrane</keyword>
<feature type="transmembrane region" description="Helical" evidence="1">
    <location>
        <begin position="236"/>
        <end position="253"/>
    </location>
</feature>
<gene>
    <name evidence="2" type="ORF">A7K91_10670</name>
</gene>
<organism evidence="2 3">
    <name type="scientific">Paenibacillus oryzae</name>
    <dbReference type="NCBI Taxonomy" id="1844972"/>
    <lineage>
        <taxon>Bacteria</taxon>
        <taxon>Bacillati</taxon>
        <taxon>Bacillota</taxon>
        <taxon>Bacilli</taxon>
        <taxon>Bacillales</taxon>
        <taxon>Paenibacillaceae</taxon>
        <taxon>Paenibacillus</taxon>
    </lineage>
</organism>
<accession>A0A1A5YIT3</accession>
<feature type="transmembrane region" description="Helical" evidence="1">
    <location>
        <begin position="175"/>
        <end position="200"/>
    </location>
</feature>
<comment type="caution">
    <text evidence="2">The sequence shown here is derived from an EMBL/GenBank/DDBJ whole genome shotgun (WGS) entry which is preliminary data.</text>
</comment>
<dbReference type="AlphaFoldDB" id="A0A1A5YIT3"/>
<dbReference type="OrthoDB" id="2597504at2"/>
<keyword evidence="1" id="KW-1133">Transmembrane helix</keyword>
<feature type="transmembrane region" description="Helical" evidence="1">
    <location>
        <begin position="12"/>
        <end position="30"/>
    </location>
</feature>
<evidence type="ECO:0000313" key="3">
    <source>
        <dbReference type="Proteomes" id="UP000092024"/>
    </source>
</evidence>
<protein>
    <submittedName>
        <fullName evidence="2">Uncharacterized protein</fullName>
    </submittedName>
</protein>
<feature type="transmembrane region" description="Helical" evidence="1">
    <location>
        <begin position="212"/>
        <end position="230"/>
    </location>
</feature>
<proteinExistence type="predicted"/>
<feature type="transmembrane region" description="Helical" evidence="1">
    <location>
        <begin position="149"/>
        <end position="169"/>
    </location>
</feature>
<name>A0A1A5YIT3_9BACL</name>
<dbReference type="STRING" id="1844972.A7K91_10670"/>
<sequence>MWAELAAFLQANTKQALLISIIGTILVFLYKQFKTMIDNNESEKKKAMQEKLELYTKLELAIASVMHVNNDGSKEKLYELLGKCGSYLSKTQRQIIRDYYKQFNPAVLYSLQSFVISEVDKLDRQLSAMKDKHEGGEWFQYMQRLYAPFWPMLLFGILALYIFLTIKVINQTDLIWIKILIFILAISVFIGLSAGSAAIISMVRREFAKQGIFRWVAIILLVFSPAAAFVFNRIELSAVSILIQVAAMIFIAYSRGPKSVITL</sequence>
<dbReference type="Proteomes" id="UP000092024">
    <property type="component" value="Unassembled WGS sequence"/>
</dbReference>
<dbReference type="RefSeq" id="WP_068683226.1">
    <property type="nucleotide sequence ID" value="NZ_LYPA01000056.1"/>
</dbReference>
<keyword evidence="1" id="KW-0472">Membrane</keyword>
<dbReference type="EMBL" id="LYPA01000056">
    <property type="protein sequence ID" value="OBR65507.1"/>
    <property type="molecule type" value="Genomic_DNA"/>
</dbReference>